<dbReference type="InterPro" id="IPR053238">
    <property type="entry name" value="RING-H2_zinc_finger"/>
</dbReference>
<dbReference type="Gene3D" id="3.30.40.10">
    <property type="entry name" value="Zinc/RING finger domain, C3HC4 (zinc finger)"/>
    <property type="match status" value="1"/>
</dbReference>
<evidence type="ECO:0000259" key="6">
    <source>
        <dbReference type="PROSITE" id="PS50089"/>
    </source>
</evidence>
<gene>
    <name evidence="7" type="ORF">PTTG_29305</name>
</gene>
<feature type="domain" description="RING-type" evidence="6">
    <location>
        <begin position="86"/>
        <end position="126"/>
    </location>
</feature>
<dbReference type="Pfam" id="PF13639">
    <property type="entry name" value="zf-RING_2"/>
    <property type="match status" value="1"/>
</dbReference>
<dbReference type="STRING" id="630390.A0A180G754"/>
<reference evidence="8 9" key="3">
    <citation type="journal article" date="2017" name="G3 (Bethesda)">
        <title>Comparative analysis highlights variable genome content of wheat rusts and divergence of the mating loci.</title>
        <authorList>
            <person name="Cuomo C.A."/>
            <person name="Bakkeren G."/>
            <person name="Khalil H.B."/>
            <person name="Panwar V."/>
            <person name="Joly D."/>
            <person name="Linning R."/>
            <person name="Sakthikumar S."/>
            <person name="Song X."/>
            <person name="Adiconis X."/>
            <person name="Fan L."/>
            <person name="Goldberg J.M."/>
            <person name="Levin J.Z."/>
            <person name="Young S."/>
            <person name="Zeng Q."/>
            <person name="Anikster Y."/>
            <person name="Bruce M."/>
            <person name="Wang M."/>
            <person name="Yin C."/>
            <person name="McCallum B."/>
            <person name="Szabo L.J."/>
            <person name="Hulbert S."/>
            <person name="Chen X."/>
            <person name="Fellers J.P."/>
        </authorList>
    </citation>
    <scope>NUCLEOTIDE SEQUENCE</scope>
    <source>
        <strain evidence="8">isolate 1-1 / race 1 (BBBD)</strain>
        <strain evidence="9">Isolate 1-1 / race 1 (BBBD)</strain>
    </source>
</reference>
<dbReference type="GO" id="GO:0008270">
    <property type="term" value="F:zinc ion binding"/>
    <property type="evidence" value="ECO:0007669"/>
    <property type="project" value="UniProtKB-KW"/>
</dbReference>
<evidence type="ECO:0000256" key="4">
    <source>
        <dbReference type="PROSITE-ProRule" id="PRU00175"/>
    </source>
</evidence>
<proteinExistence type="predicted"/>
<protein>
    <submittedName>
        <fullName evidence="8">RING-type domain-containing protein</fullName>
    </submittedName>
</protein>
<reference evidence="8" key="4">
    <citation type="submission" date="2025-05" db="UniProtKB">
        <authorList>
            <consortium name="EnsemblFungi"/>
        </authorList>
    </citation>
    <scope>IDENTIFICATION</scope>
    <source>
        <strain evidence="8">isolate 1-1 / race 1 (BBBD)</strain>
    </source>
</reference>
<dbReference type="EMBL" id="ADAS02000298">
    <property type="protein sequence ID" value="OAV87723.1"/>
    <property type="molecule type" value="Genomic_DNA"/>
</dbReference>
<feature type="compositionally biased region" description="Polar residues" evidence="5">
    <location>
        <begin position="57"/>
        <end position="73"/>
    </location>
</feature>
<dbReference type="PANTHER" id="PTHR14155">
    <property type="entry name" value="RING FINGER DOMAIN-CONTAINING"/>
    <property type="match status" value="1"/>
</dbReference>
<name>A0A180G754_PUCT1</name>
<evidence type="ECO:0000256" key="5">
    <source>
        <dbReference type="SAM" id="MobiDB-lite"/>
    </source>
</evidence>
<keyword evidence="3" id="KW-0862">Zinc</keyword>
<dbReference type="PROSITE" id="PS50089">
    <property type="entry name" value="ZF_RING_2"/>
    <property type="match status" value="1"/>
</dbReference>
<organism evidence="7">
    <name type="scientific">Puccinia triticina (isolate 1-1 / race 1 (BBBD))</name>
    <name type="common">Brown leaf rust fungus</name>
    <dbReference type="NCBI Taxonomy" id="630390"/>
    <lineage>
        <taxon>Eukaryota</taxon>
        <taxon>Fungi</taxon>
        <taxon>Dikarya</taxon>
        <taxon>Basidiomycota</taxon>
        <taxon>Pucciniomycotina</taxon>
        <taxon>Pucciniomycetes</taxon>
        <taxon>Pucciniales</taxon>
        <taxon>Pucciniaceae</taxon>
        <taxon>Puccinia</taxon>
    </lineage>
</organism>
<sequence>MAISIEFADLGHAREPGSHWNIVGHHPDQVNMNLPQSPHLVVNWPIGEQKARRKAPKTSSHTRSPTSIASSSGEALHMIHIPPTWCPVCHAVHTTGLKRLQACKHVFGTKCVDKWFEEHDTCPLCRVPDPEAQESLSARRVASIAVEFQPPTPVARNSRVEASQSLAQEVGTFNQAVAYWQKPRELFISGCKVLLIGLSLLTWIEFLTR</sequence>
<dbReference type="AlphaFoldDB" id="A0A180G754"/>
<feature type="region of interest" description="Disordered" evidence="5">
    <location>
        <begin position="48"/>
        <end position="73"/>
    </location>
</feature>
<reference evidence="7" key="1">
    <citation type="submission" date="2009-11" db="EMBL/GenBank/DDBJ databases">
        <authorList>
            <consortium name="The Broad Institute Genome Sequencing Platform"/>
            <person name="Ward D."/>
            <person name="Feldgarden M."/>
            <person name="Earl A."/>
            <person name="Young S.K."/>
            <person name="Zeng Q."/>
            <person name="Koehrsen M."/>
            <person name="Alvarado L."/>
            <person name="Berlin A."/>
            <person name="Bochicchio J."/>
            <person name="Borenstein D."/>
            <person name="Chapman S.B."/>
            <person name="Chen Z."/>
            <person name="Engels R."/>
            <person name="Freedman E."/>
            <person name="Gellesch M."/>
            <person name="Goldberg J."/>
            <person name="Griggs A."/>
            <person name="Gujja S."/>
            <person name="Heilman E."/>
            <person name="Heiman D."/>
            <person name="Hepburn T."/>
            <person name="Howarth C."/>
            <person name="Jen D."/>
            <person name="Larson L."/>
            <person name="Lewis B."/>
            <person name="Mehta T."/>
            <person name="Park D."/>
            <person name="Pearson M."/>
            <person name="Roberts A."/>
            <person name="Saif S."/>
            <person name="Shea T."/>
            <person name="Shenoy N."/>
            <person name="Sisk P."/>
            <person name="Stolte C."/>
            <person name="Sykes S."/>
            <person name="Thomson T."/>
            <person name="Walk T."/>
            <person name="White J."/>
            <person name="Yandava C."/>
            <person name="Izard J."/>
            <person name="Baranova O.V."/>
            <person name="Blanton J.M."/>
            <person name="Tanner A.C."/>
            <person name="Dewhirst F.E."/>
            <person name="Haas B."/>
            <person name="Nusbaum C."/>
            <person name="Birren B."/>
        </authorList>
    </citation>
    <scope>NUCLEOTIDE SEQUENCE [LARGE SCALE GENOMIC DNA]</scope>
    <source>
        <strain evidence="7">1-1 BBBD Race 1</strain>
    </source>
</reference>
<dbReference type="VEuPathDB" id="FungiDB:PTTG_29305"/>
<dbReference type="SUPFAM" id="SSF57850">
    <property type="entry name" value="RING/U-box"/>
    <property type="match status" value="1"/>
</dbReference>
<evidence type="ECO:0000313" key="9">
    <source>
        <dbReference type="Proteomes" id="UP000005240"/>
    </source>
</evidence>
<dbReference type="InterPro" id="IPR013083">
    <property type="entry name" value="Znf_RING/FYVE/PHD"/>
</dbReference>
<dbReference type="EnsemblFungi" id="PTTG_29305-t43_1">
    <property type="protein sequence ID" value="PTTG_29305-t43_1-p1"/>
    <property type="gene ID" value="PTTG_29305"/>
</dbReference>
<dbReference type="Proteomes" id="UP000005240">
    <property type="component" value="Unassembled WGS sequence"/>
</dbReference>
<dbReference type="PANTHER" id="PTHR14155:SF627">
    <property type="entry name" value="OS06G0192800 PROTEIN"/>
    <property type="match status" value="1"/>
</dbReference>
<evidence type="ECO:0000313" key="8">
    <source>
        <dbReference type="EnsemblFungi" id="PTTG_29305-t43_1-p1"/>
    </source>
</evidence>
<evidence type="ECO:0000313" key="7">
    <source>
        <dbReference type="EMBL" id="OAV87723.1"/>
    </source>
</evidence>
<reference evidence="7" key="2">
    <citation type="submission" date="2016-05" db="EMBL/GenBank/DDBJ databases">
        <title>Comparative analysis highlights variable genome content of wheat rusts and divergence of the mating loci.</title>
        <authorList>
            <person name="Cuomo C.A."/>
            <person name="Bakkeren G."/>
            <person name="Szabo L."/>
            <person name="Khalil H."/>
            <person name="Joly D."/>
            <person name="Goldberg J."/>
            <person name="Young S."/>
            <person name="Zeng Q."/>
            <person name="Fellers J."/>
        </authorList>
    </citation>
    <scope>NUCLEOTIDE SEQUENCE [LARGE SCALE GENOMIC DNA]</scope>
    <source>
        <strain evidence="7">1-1 BBBD Race 1</strain>
    </source>
</reference>
<evidence type="ECO:0000256" key="1">
    <source>
        <dbReference type="ARBA" id="ARBA00022723"/>
    </source>
</evidence>
<keyword evidence="9" id="KW-1185">Reference proteome</keyword>
<accession>A0A180G754</accession>
<keyword evidence="2 4" id="KW-0863">Zinc-finger</keyword>
<dbReference type="InterPro" id="IPR001841">
    <property type="entry name" value="Znf_RING"/>
</dbReference>
<dbReference type="OrthoDB" id="8062037at2759"/>
<evidence type="ECO:0000256" key="2">
    <source>
        <dbReference type="ARBA" id="ARBA00022771"/>
    </source>
</evidence>
<evidence type="ECO:0000256" key="3">
    <source>
        <dbReference type="ARBA" id="ARBA00022833"/>
    </source>
</evidence>
<keyword evidence="1" id="KW-0479">Metal-binding</keyword>